<dbReference type="EMBL" id="JAVRJZ010000002">
    <property type="protein sequence ID" value="KAK2725415.1"/>
    <property type="molecule type" value="Genomic_DNA"/>
</dbReference>
<dbReference type="PANTHER" id="PTHR24189">
    <property type="entry name" value="MYOTROPHIN"/>
    <property type="match status" value="1"/>
</dbReference>
<dbReference type="PROSITE" id="PS50297">
    <property type="entry name" value="ANK_REP_REGION"/>
    <property type="match status" value="2"/>
</dbReference>
<dbReference type="InterPro" id="IPR050745">
    <property type="entry name" value="Multifunctional_regulatory"/>
</dbReference>
<dbReference type="Pfam" id="PF12796">
    <property type="entry name" value="Ank_2"/>
    <property type="match status" value="1"/>
</dbReference>
<gene>
    <name evidence="4" type="ORF">QYM36_000048</name>
</gene>
<evidence type="ECO:0000256" key="1">
    <source>
        <dbReference type="ARBA" id="ARBA00022737"/>
    </source>
</evidence>
<sequence>MEQMDQNPQRSIEGVAVSDWEDDNTGIIPDYQEGHPGYELLSKAEDGNCGAIKAIIKAHPEIINFKDGDGYTALHKACQCNFLEVAKFLIYNRADISAKSEEGWTPLHSAAHWDAVDCVNFLLQCGADVNSKSVGGSTPLHVASRSQKRDTAIVMLSHPSCDLSITNDAGDTAGDILRRNTKHDYLTHLAEKPFNVLKVEDTVP</sequence>
<evidence type="ECO:0000256" key="2">
    <source>
        <dbReference type="ARBA" id="ARBA00023043"/>
    </source>
</evidence>
<dbReference type="PANTHER" id="PTHR24189:SF73">
    <property type="entry name" value="ANKYRIN REPEAT AND SOCS BOX-CONTAINING 15B"/>
    <property type="match status" value="1"/>
</dbReference>
<evidence type="ECO:0000313" key="4">
    <source>
        <dbReference type="EMBL" id="KAK2725415.1"/>
    </source>
</evidence>
<evidence type="ECO:0008006" key="6">
    <source>
        <dbReference type="Google" id="ProtNLM"/>
    </source>
</evidence>
<dbReference type="EMBL" id="JAVRJZ010000002">
    <property type="protein sequence ID" value="KAK2725414.1"/>
    <property type="molecule type" value="Genomic_DNA"/>
</dbReference>
<comment type="caution">
    <text evidence="4">The sequence shown here is derived from an EMBL/GenBank/DDBJ whole genome shotgun (WGS) entry which is preliminary data.</text>
</comment>
<dbReference type="SUPFAM" id="SSF48403">
    <property type="entry name" value="Ankyrin repeat"/>
    <property type="match status" value="1"/>
</dbReference>
<protein>
    <recommendedName>
        <fullName evidence="6">Ankyrin repeat domain-containing protein 49</fullName>
    </recommendedName>
</protein>
<dbReference type="PROSITE" id="PS50088">
    <property type="entry name" value="ANK_REPEAT"/>
    <property type="match status" value="3"/>
</dbReference>
<name>A0AA88LKL4_ARTSF</name>
<dbReference type="PRINTS" id="PR01415">
    <property type="entry name" value="ANKYRIN"/>
</dbReference>
<feature type="repeat" description="ANK" evidence="3">
    <location>
        <begin position="69"/>
        <end position="101"/>
    </location>
</feature>
<dbReference type="InterPro" id="IPR036770">
    <property type="entry name" value="Ankyrin_rpt-contain_sf"/>
</dbReference>
<feature type="repeat" description="ANK" evidence="3">
    <location>
        <begin position="135"/>
        <end position="168"/>
    </location>
</feature>
<keyword evidence="2 3" id="KW-0040">ANK repeat</keyword>
<dbReference type="Proteomes" id="UP001187531">
    <property type="component" value="Unassembled WGS sequence"/>
</dbReference>
<accession>A0AA88LKL4</accession>
<dbReference type="AlphaFoldDB" id="A0AA88LKL4"/>
<dbReference type="Gene3D" id="1.25.40.20">
    <property type="entry name" value="Ankyrin repeat-containing domain"/>
    <property type="match status" value="1"/>
</dbReference>
<evidence type="ECO:0000256" key="3">
    <source>
        <dbReference type="PROSITE-ProRule" id="PRU00023"/>
    </source>
</evidence>
<feature type="repeat" description="ANK" evidence="3">
    <location>
        <begin position="102"/>
        <end position="134"/>
    </location>
</feature>
<keyword evidence="5" id="KW-1185">Reference proteome</keyword>
<organism evidence="4 5">
    <name type="scientific">Artemia franciscana</name>
    <name type="common">Brine shrimp</name>
    <name type="synonym">Artemia sanfranciscana</name>
    <dbReference type="NCBI Taxonomy" id="6661"/>
    <lineage>
        <taxon>Eukaryota</taxon>
        <taxon>Metazoa</taxon>
        <taxon>Ecdysozoa</taxon>
        <taxon>Arthropoda</taxon>
        <taxon>Crustacea</taxon>
        <taxon>Branchiopoda</taxon>
        <taxon>Anostraca</taxon>
        <taxon>Artemiidae</taxon>
        <taxon>Artemia</taxon>
    </lineage>
</organism>
<reference evidence="4" key="1">
    <citation type="submission" date="2023-07" db="EMBL/GenBank/DDBJ databases">
        <title>Chromosome-level genome assembly of Artemia franciscana.</title>
        <authorList>
            <person name="Jo E."/>
        </authorList>
    </citation>
    <scope>NUCLEOTIDE SEQUENCE</scope>
    <source>
        <tissue evidence="4">Whole body</tissue>
    </source>
</reference>
<evidence type="ECO:0000313" key="5">
    <source>
        <dbReference type="Proteomes" id="UP001187531"/>
    </source>
</evidence>
<proteinExistence type="predicted"/>
<dbReference type="SMART" id="SM00248">
    <property type="entry name" value="ANK"/>
    <property type="match status" value="3"/>
</dbReference>
<keyword evidence="1" id="KW-0677">Repeat</keyword>
<dbReference type="InterPro" id="IPR002110">
    <property type="entry name" value="Ankyrin_rpt"/>
</dbReference>